<dbReference type="AlphaFoldDB" id="A0A067RGK0"/>
<dbReference type="InParanoid" id="A0A067RGK0"/>
<gene>
    <name evidence="3" type="ORF">L798_06990</name>
</gene>
<dbReference type="Proteomes" id="UP000027135">
    <property type="component" value="Unassembled WGS sequence"/>
</dbReference>
<feature type="signal peptide" evidence="2">
    <location>
        <begin position="1"/>
        <end position="20"/>
    </location>
</feature>
<dbReference type="EMBL" id="KK852699">
    <property type="protein sequence ID" value="KDR18239.1"/>
    <property type="molecule type" value="Genomic_DNA"/>
</dbReference>
<protein>
    <submittedName>
        <fullName evidence="3">Prohormone-2</fullName>
    </submittedName>
</protein>
<evidence type="ECO:0000313" key="4">
    <source>
        <dbReference type="Proteomes" id="UP000027135"/>
    </source>
</evidence>
<feature type="region of interest" description="Disordered" evidence="1">
    <location>
        <begin position="56"/>
        <end position="152"/>
    </location>
</feature>
<feature type="compositionally biased region" description="Polar residues" evidence="1">
    <location>
        <begin position="140"/>
        <end position="152"/>
    </location>
</feature>
<evidence type="ECO:0000256" key="2">
    <source>
        <dbReference type="SAM" id="SignalP"/>
    </source>
</evidence>
<reference evidence="3 4" key="1">
    <citation type="journal article" date="2014" name="Nat. Commun.">
        <title>Molecular traces of alternative social organization in a termite genome.</title>
        <authorList>
            <person name="Terrapon N."/>
            <person name="Li C."/>
            <person name="Robertson H.M."/>
            <person name="Ji L."/>
            <person name="Meng X."/>
            <person name="Booth W."/>
            <person name="Chen Z."/>
            <person name="Childers C.P."/>
            <person name="Glastad K.M."/>
            <person name="Gokhale K."/>
            <person name="Gowin J."/>
            <person name="Gronenberg W."/>
            <person name="Hermansen R.A."/>
            <person name="Hu H."/>
            <person name="Hunt B.G."/>
            <person name="Huylmans A.K."/>
            <person name="Khalil S.M."/>
            <person name="Mitchell R.D."/>
            <person name="Munoz-Torres M.C."/>
            <person name="Mustard J.A."/>
            <person name="Pan H."/>
            <person name="Reese J.T."/>
            <person name="Scharf M.E."/>
            <person name="Sun F."/>
            <person name="Vogel H."/>
            <person name="Xiao J."/>
            <person name="Yang W."/>
            <person name="Yang Z."/>
            <person name="Yang Z."/>
            <person name="Zhou J."/>
            <person name="Zhu J."/>
            <person name="Brent C.S."/>
            <person name="Elsik C.G."/>
            <person name="Goodisman M.A."/>
            <person name="Liberles D.A."/>
            <person name="Roe R.M."/>
            <person name="Vargo E.L."/>
            <person name="Vilcinskas A."/>
            <person name="Wang J."/>
            <person name="Bornberg-Bauer E."/>
            <person name="Korb J."/>
            <person name="Zhang G."/>
            <person name="Liebig J."/>
        </authorList>
    </citation>
    <scope>NUCLEOTIDE SEQUENCE [LARGE SCALE GENOMIC DNA]</scope>
    <source>
        <tissue evidence="3">Whole organism</tissue>
    </source>
</reference>
<name>A0A067RGK0_ZOONE</name>
<accession>A0A067RGK0</accession>
<evidence type="ECO:0000313" key="3">
    <source>
        <dbReference type="EMBL" id="KDR18239.1"/>
    </source>
</evidence>
<feature type="compositionally biased region" description="Basic and acidic residues" evidence="1">
    <location>
        <begin position="95"/>
        <end position="104"/>
    </location>
</feature>
<dbReference type="eggNOG" id="ENOG502SEH3">
    <property type="taxonomic scope" value="Eukaryota"/>
</dbReference>
<feature type="compositionally biased region" description="Acidic residues" evidence="1">
    <location>
        <begin position="288"/>
        <end position="299"/>
    </location>
</feature>
<organism evidence="3 4">
    <name type="scientific">Zootermopsis nevadensis</name>
    <name type="common">Dampwood termite</name>
    <dbReference type="NCBI Taxonomy" id="136037"/>
    <lineage>
        <taxon>Eukaryota</taxon>
        <taxon>Metazoa</taxon>
        <taxon>Ecdysozoa</taxon>
        <taxon>Arthropoda</taxon>
        <taxon>Hexapoda</taxon>
        <taxon>Insecta</taxon>
        <taxon>Pterygota</taxon>
        <taxon>Neoptera</taxon>
        <taxon>Polyneoptera</taxon>
        <taxon>Dictyoptera</taxon>
        <taxon>Blattodea</taxon>
        <taxon>Blattoidea</taxon>
        <taxon>Termitoidae</taxon>
        <taxon>Termopsidae</taxon>
        <taxon>Zootermopsis</taxon>
    </lineage>
</organism>
<feature type="compositionally biased region" description="Polar residues" evidence="1">
    <location>
        <begin position="105"/>
        <end position="122"/>
    </location>
</feature>
<feature type="region of interest" description="Disordered" evidence="1">
    <location>
        <begin position="287"/>
        <end position="312"/>
    </location>
</feature>
<keyword evidence="4" id="KW-1185">Reference proteome</keyword>
<feature type="chain" id="PRO_5001645141" evidence="2">
    <location>
        <begin position="21"/>
        <end position="404"/>
    </location>
</feature>
<evidence type="ECO:0000256" key="1">
    <source>
        <dbReference type="SAM" id="MobiDB-lite"/>
    </source>
</evidence>
<proteinExistence type="predicted"/>
<sequence length="404" mass="45178">MAGMTATCVLTAFLITVVAGLPSTLLVDAIKAAESEPSTSKVKKAQEVMLFGNQQNRPSADKFYPTTHKQASSKLDKDEELPTAVPLATSSTSKTWEDGNKNGHQEQYSNDGKATGQSNIHNTGHKNTQHHQEQNHGDLANQQDYQSRGKTVSQYEKGYQYGVGKAAHDKHVENALLKSELYGDPGAMNQYRYYGGSNERKRNQRLTYTPPTKRSYRPDIPFVLPTDDLTSSTARLKRDLGLDPEDVLTLLSLWKAEHRVTNDNNPSMDPSCLNYYGLDIPRSFGEDERNEEVEDDDGDASQTDGGWLEGPVANPSTTPHQYWLERHGGYHYPILPTAQQYPLYPAQKTDSSQWGGFTKDKRFMVSRKRQASVTSPHDGVMTLAQLLDIPYRDPGVPMYRHVVL</sequence>
<keyword evidence="2" id="KW-0732">Signal</keyword>